<organism evidence="2 3">
    <name type="scientific">Trapa incisa</name>
    <dbReference type="NCBI Taxonomy" id="236973"/>
    <lineage>
        <taxon>Eukaryota</taxon>
        <taxon>Viridiplantae</taxon>
        <taxon>Streptophyta</taxon>
        <taxon>Embryophyta</taxon>
        <taxon>Tracheophyta</taxon>
        <taxon>Spermatophyta</taxon>
        <taxon>Magnoliopsida</taxon>
        <taxon>eudicotyledons</taxon>
        <taxon>Gunneridae</taxon>
        <taxon>Pentapetalae</taxon>
        <taxon>rosids</taxon>
        <taxon>malvids</taxon>
        <taxon>Myrtales</taxon>
        <taxon>Lythraceae</taxon>
        <taxon>Trapa</taxon>
    </lineage>
</organism>
<proteinExistence type="predicted"/>
<gene>
    <name evidence="2" type="ORF">SAY87_029787</name>
</gene>
<feature type="region of interest" description="Disordered" evidence="1">
    <location>
        <begin position="104"/>
        <end position="268"/>
    </location>
</feature>
<feature type="compositionally biased region" description="Basic and acidic residues" evidence="1">
    <location>
        <begin position="176"/>
        <end position="189"/>
    </location>
</feature>
<dbReference type="EMBL" id="JAXIOK010000009">
    <property type="protein sequence ID" value="KAK4761903.1"/>
    <property type="molecule type" value="Genomic_DNA"/>
</dbReference>
<feature type="compositionally biased region" description="Basic residues" evidence="1">
    <location>
        <begin position="252"/>
        <end position="268"/>
    </location>
</feature>
<evidence type="ECO:0000313" key="3">
    <source>
        <dbReference type="Proteomes" id="UP001345219"/>
    </source>
</evidence>
<accession>A0AAN7KCB1</accession>
<feature type="compositionally biased region" description="Polar residues" evidence="1">
    <location>
        <begin position="190"/>
        <end position="203"/>
    </location>
</feature>
<dbReference type="Proteomes" id="UP001345219">
    <property type="component" value="Chromosome 23"/>
</dbReference>
<comment type="caution">
    <text evidence="2">The sequence shown here is derived from an EMBL/GenBank/DDBJ whole genome shotgun (WGS) entry which is preliminary data.</text>
</comment>
<name>A0AAN7KCB1_9MYRT</name>
<protein>
    <submittedName>
        <fullName evidence="2">Uncharacterized protein</fullName>
    </submittedName>
</protein>
<keyword evidence="3" id="KW-1185">Reference proteome</keyword>
<feature type="compositionally biased region" description="Polar residues" evidence="1">
    <location>
        <begin position="118"/>
        <end position="143"/>
    </location>
</feature>
<evidence type="ECO:0000256" key="1">
    <source>
        <dbReference type="SAM" id="MobiDB-lite"/>
    </source>
</evidence>
<sequence length="268" mass="29623">MNAGTVIPENGYEVLHQNGVHDQLLLSGGHESILNISDKASDIALLNGNLEVDLLIQEVGEFKRATSKSYKHLEHESNKRGEKRLHAKVTATIASKKTGDVKDLEAVPSRFNPDLPSKSRSFNDHLSQSTVSKKQQGGKSSAASPEVLGEKIKIKSLKTGTPSKPKEDTQPYDFYTKLEEKIHAKEIEKTNQQAKSKIPTTRAKSPKLGRKKTANEEESEENSGHNQRLDRLSLDAVSCNNTNTEPSPNPKKPPRKSRPKLPLRGNHC</sequence>
<dbReference type="AlphaFoldDB" id="A0AAN7KCB1"/>
<evidence type="ECO:0000313" key="2">
    <source>
        <dbReference type="EMBL" id="KAK4761903.1"/>
    </source>
</evidence>
<reference evidence="2 3" key="1">
    <citation type="journal article" date="2023" name="Hortic Res">
        <title>Pangenome of water caltrop reveals structural variations and asymmetric subgenome divergence after allopolyploidization.</title>
        <authorList>
            <person name="Zhang X."/>
            <person name="Chen Y."/>
            <person name="Wang L."/>
            <person name="Yuan Y."/>
            <person name="Fang M."/>
            <person name="Shi L."/>
            <person name="Lu R."/>
            <person name="Comes H.P."/>
            <person name="Ma Y."/>
            <person name="Chen Y."/>
            <person name="Huang G."/>
            <person name="Zhou Y."/>
            <person name="Zheng Z."/>
            <person name="Qiu Y."/>
        </authorList>
    </citation>
    <scope>NUCLEOTIDE SEQUENCE [LARGE SCALE GENOMIC DNA]</scope>
    <source>
        <tissue evidence="2">Roots</tissue>
    </source>
</reference>